<evidence type="ECO:0000256" key="4">
    <source>
        <dbReference type="SAM" id="MobiDB-lite"/>
    </source>
</evidence>
<name>A0A8K0UP76_9AGAR</name>
<evidence type="ECO:0000256" key="1">
    <source>
        <dbReference type="ARBA" id="ARBA00004123"/>
    </source>
</evidence>
<dbReference type="PANTHER" id="PTHR13107:SF0">
    <property type="entry name" value="N6-ADENOSINE-METHYLTRANSFERASE NON-CATALYTIC SUBUNIT"/>
    <property type="match status" value="1"/>
</dbReference>
<dbReference type="PROSITE" id="PS00092">
    <property type="entry name" value="N6_MTASE"/>
    <property type="match status" value="1"/>
</dbReference>
<dbReference type="GO" id="GO:0008168">
    <property type="term" value="F:methyltransferase activity"/>
    <property type="evidence" value="ECO:0007669"/>
    <property type="project" value="InterPro"/>
</dbReference>
<comment type="subcellular location">
    <subcellularLocation>
        <location evidence="1">Nucleus</location>
    </subcellularLocation>
</comment>
<comment type="caution">
    <text evidence="5">The sequence shown here is derived from an EMBL/GenBank/DDBJ whole genome shotgun (WGS) entry which is preliminary data.</text>
</comment>
<dbReference type="Proteomes" id="UP000813824">
    <property type="component" value="Unassembled WGS sequence"/>
</dbReference>
<dbReference type="InterPro" id="IPR045123">
    <property type="entry name" value="METTL14-like"/>
</dbReference>
<reference evidence="5" key="1">
    <citation type="journal article" date="2021" name="New Phytol.">
        <title>Evolutionary innovations through gain and loss of genes in the ectomycorrhizal Boletales.</title>
        <authorList>
            <person name="Wu G."/>
            <person name="Miyauchi S."/>
            <person name="Morin E."/>
            <person name="Kuo A."/>
            <person name="Drula E."/>
            <person name="Varga T."/>
            <person name="Kohler A."/>
            <person name="Feng B."/>
            <person name="Cao Y."/>
            <person name="Lipzen A."/>
            <person name="Daum C."/>
            <person name="Hundley H."/>
            <person name="Pangilinan J."/>
            <person name="Johnson J."/>
            <person name="Barry K."/>
            <person name="LaButti K."/>
            <person name="Ng V."/>
            <person name="Ahrendt S."/>
            <person name="Min B."/>
            <person name="Choi I.G."/>
            <person name="Park H."/>
            <person name="Plett J.M."/>
            <person name="Magnuson J."/>
            <person name="Spatafora J.W."/>
            <person name="Nagy L.G."/>
            <person name="Henrissat B."/>
            <person name="Grigoriev I.V."/>
            <person name="Yang Z.L."/>
            <person name="Xu J."/>
            <person name="Martin F.M."/>
        </authorList>
    </citation>
    <scope>NUCLEOTIDE SEQUENCE</scope>
    <source>
        <strain evidence="5">KKN 215</strain>
    </source>
</reference>
<evidence type="ECO:0000256" key="3">
    <source>
        <dbReference type="PROSITE-ProRule" id="PRU00489"/>
    </source>
</evidence>
<evidence type="ECO:0000313" key="6">
    <source>
        <dbReference type="Proteomes" id="UP000813824"/>
    </source>
</evidence>
<keyword evidence="6" id="KW-1185">Reference proteome</keyword>
<dbReference type="PROSITE" id="PS51592">
    <property type="entry name" value="SAM_MTA70L_2"/>
    <property type="match status" value="1"/>
</dbReference>
<feature type="compositionally biased region" description="Pro residues" evidence="4">
    <location>
        <begin position="59"/>
        <end position="69"/>
    </location>
</feature>
<dbReference type="OrthoDB" id="14833at2759"/>
<feature type="region of interest" description="Disordered" evidence="4">
    <location>
        <begin position="51"/>
        <end position="93"/>
    </location>
</feature>
<organism evidence="5 6">
    <name type="scientific">Cristinia sonorae</name>
    <dbReference type="NCBI Taxonomy" id="1940300"/>
    <lineage>
        <taxon>Eukaryota</taxon>
        <taxon>Fungi</taxon>
        <taxon>Dikarya</taxon>
        <taxon>Basidiomycota</taxon>
        <taxon>Agaricomycotina</taxon>
        <taxon>Agaricomycetes</taxon>
        <taxon>Agaricomycetidae</taxon>
        <taxon>Agaricales</taxon>
        <taxon>Pleurotineae</taxon>
        <taxon>Stephanosporaceae</taxon>
        <taxon>Cristinia</taxon>
    </lineage>
</organism>
<accession>A0A8K0UP76</accession>
<dbReference type="InterPro" id="IPR029063">
    <property type="entry name" value="SAM-dependent_MTases_sf"/>
</dbReference>
<dbReference type="PROSITE" id="PS51143">
    <property type="entry name" value="MT_A70"/>
    <property type="match status" value="1"/>
</dbReference>
<protein>
    <submittedName>
        <fullName evidence="5">MT-A70-domain-containing protein</fullName>
    </submittedName>
</protein>
<dbReference type="Pfam" id="PF05063">
    <property type="entry name" value="MT-A70"/>
    <property type="match status" value="1"/>
</dbReference>
<dbReference type="InterPro" id="IPR007757">
    <property type="entry name" value="MT-A70-like"/>
</dbReference>
<gene>
    <name evidence="5" type="ORF">BXZ70DRAFT_892111</name>
</gene>
<dbReference type="EMBL" id="JAEVFJ010000013">
    <property type="protein sequence ID" value="KAH8101335.1"/>
    <property type="molecule type" value="Genomic_DNA"/>
</dbReference>
<dbReference type="GO" id="GO:0003729">
    <property type="term" value="F:mRNA binding"/>
    <property type="evidence" value="ECO:0007669"/>
    <property type="project" value="TreeGrafter"/>
</dbReference>
<keyword evidence="2" id="KW-0539">Nucleus</keyword>
<comment type="similarity">
    <text evidence="3">Belongs to the MT-A70-like family.</text>
</comment>
<dbReference type="InterPro" id="IPR002052">
    <property type="entry name" value="DNA_methylase_N6_adenine_CS"/>
</dbReference>
<evidence type="ECO:0000256" key="2">
    <source>
        <dbReference type="ARBA" id="ARBA00023242"/>
    </source>
</evidence>
<dbReference type="GO" id="GO:0036396">
    <property type="term" value="C:RNA N6-methyladenosine methyltransferase complex"/>
    <property type="evidence" value="ECO:0007669"/>
    <property type="project" value="TreeGrafter"/>
</dbReference>
<dbReference type="PANTHER" id="PTHR13107">
    <property type="entry name" value="N6-ADENOSINE-METHYLTRANSFERASE NON-CATALYTIC SUBUNIT"/>
    <property type="match status" value="1"/>
</dbReference>
<evidence type="ECO:0000313" key="5">
    <source>
        <dbReference type="EMBL" id="KAH8101335.1"/>
    </source>
</evidence>
<dbReference type="AlphaFoldDB" id="A0A8K0UP76"/>
<dbReference type="GO" id="GO:0032259">
    <property type="term" value="P:methylation"/>
    <property type="evidence" value="ECO:0007669"/>
    <property type="project" value="InterPro"/>
</dbReference>
<feature type="non-terminal residue" evidence="5">
    <location>
        <position position="406"/>
    </location>
</feature>
<sequence length="406" mass="45494">MSFAGSVSETLTSANGLLASHAALIAQSREHQKTRRKELRALSSPPQSLLRLPLISSAPPSPLPSPPHSPNLVSTHPKPNRPDLPPAKRARLARYDNYVPEEETIRNDYSQRYVDGGEWPQNWVLGADPDHRFEEYPKQQRLLSLKKSAVSAHSLPPTYLPFSELSTLSPSKFDVVLIDPPFSSSFTWDDLQDMPIPNLAADPSFVLLWVGSGAGDGLERGRQVLAKWGFRRCEDIVWIKTNEETNQGPGTDPPTTSLLTRTKQHCLMGIRGTVRRSTDSWFVHCNVDTDVMISAPSLTDPTLKPEETYTLIENFCLGLRRLELFGRARTLRRGWVSILAEGEETRIGETTIHERLDADGDQVMPVKWNREEWEARIKDLASHSSGKLVVPMTSEIDSLRPKSPVR</sequence>
<dbReference type="SUPFAM" id="SSF53335">
    <property type="entry name" value="S-adenosyl-L-methionine-dependent methyltransferases"/>
    <property type="match status" value="1"/>
</dbReference>
<dbReference type="GO" id="GO:0005634">
    <property type="term" value="C:nucleus"/>
    <property type="evidence" value="ECO:0007669"/>
    <property type="project" value="UniProtKB-SubCell"/>
</dbReference>
<proteinExistence type="inferred from homology"/>